<reference evidence="5 6" key="1">
    <citation type="submission" date="2018-02" db="EMBL/GenBank/DDBJ databases">
        <title>Solimicrobium silvestre gen. nov., sp. nov., isolated from alpine forest soil.</title>
        <authorList>
            <person name="Margesin R."/>
            <person name="Albuquerque L."/>
            <person name="Zhang D.-C."/>
            <person name="Froufe H.J.C."/>
            <person name="Severino R."/>
            <person name="Roxo I."/>
            <person name="Egas C."/>
            <person name="Da Costa M.S."/>
        </authorList>
    </citation>
    <scope>NUCLEOTIDE SEQUENCE [LARGE SCALE GENOMIC DNA]</scope>
    <source>
        <strain evidence="5 6">S20-91</strain>
    </source>
</reference>
<evidence type="ECO:0000259" key="3">
    <source>
        <dbReference type="Pfam" id="PF13550"/>
    </source>
</evidence>
<feature type="domain" description="Tip attachment protein J" evidence="3">
    <location>
        <begin position="342"/>
        <end position="494"/>
    </location>
</feature>
<dbReference type="Pfam" id="PF13550">
    <property type="entry name" value="Phage-tail_3"/>
    <property type="match status" value="1"/>
</dbReference>
<dbReference type="PANTHER" id="PTHR36251">
    <property type="entry name" value="FELS-1 PROPHAGE HOST SPECIFICITY PROTEIN-RELATED"/>
    <property type="match status" value="1"/>
</dbReference>
<dbReference type="CDD" id="cd00063">
    <property type="entry name" value="FN3"/>
    <property type="match status" value="1"/>
</dbReference>
<dbReference type="OrthoDB" id="109844at2"/>
<dbReference type="InterPro" id="IPR032876">
    <property type="entry name" value="J_dom"/>
</dbReference>
<dbReference type="Proteomes" id="UP000237839">
    <property type="component" value="Unassembled WGS sequence"/>
</dbReference>
<evidence type="ECO:0000313" key="6">
    <source>
        <dbReference type="Proteomes" id="UP000237839"/>
    </source>
</evidence>
<dbReference type="InterPro" id="IPR055385">
    <property type="entry name" value="GpJ_HDII-ins2"/>
</dbReference>
<evidence type="ECO:0000259" key="2">
    <source>
        <dbReference type="Pfam" id="PF09327"/>
    </source>
</evidence>
<dbReference type="Pfam" id="PF09327">
    <property type="entry name" value="Phage_Tail_Tip"/>
    <property type="match status" value="1"/>
</dbReference>
<sequence>MSEIIGYGGKGGGGGSGSKETRDSLRSISYAKVLDLVSEGEIQGLVNGLQSIFFDGTRLQNQDGTFNFRDVTADFRPGTQNQDVIAGFPGVENEITIGHELRSEAPWVRAINNTQLSAVRLRLAVAALSKMDKENGDVNGYKIAYQIDVATDGGGYKPVINQTFDGKTTSRYERSHRIELPPAKTGWVIRITRATPNANSALIADTTLISTLTEVIDVKLRYPMSAIVGIQIDASQFQGIPTRSYDLRGRIIKVPSNYDPISHVYTGVWDGTFKPAWTNNPAWVFYDLVLNDRYGLGHTLDASTIDKWSLYQIGRYCDVKVPDGLGGTEPRFTCNLYLQTAAEAYKVLQDLASLFRGISYWAAGSIITSADIPTDPTYIYTAANVIDGKFTGVGSSQRTRYTVALVSWNDPADFYKARVEYVQDDDGIARYGVQKISMTAFGCTSQGQAQRAGNWALLTSRLETDTLTFSVGLDGLVSSPGQIVRIADPHRMGRRNAGRLRHAVGRTVTLDKAPVIAVGDDFTVILPTGITETRKVMAISGDTVTVQRDWSTLPVAQAIWSVDNIDLIAPSYKILSIIEKGGLTYEITALQHEPGKFEYIDNGTRIEERPHTGLESAPSTPTNLLFTSHPYWVDDSVVATNATLSWTGFSPVYRVLWRKALGTWADIKTRSPSIDFKSVEASEYEFKVSAISSTGLESPPAIFNATVTPTLPPLDDITGLRLESGFTTNSAKIAWDNVKGATSYRAQVVVGKPAIVVRTINVGDTPRFEYTVGDMKVDGGPWRTVEFRIKALGKFGTGSAVASLIATNKQIGALVNIRVDQGIRAGYFNCTPPPEDDFAGIIIWISTDPACPALPENEIYDGADSFVTLTKFTDGEALDKKNEYYIRAAAYDSLGKDDLNVSTAIPLTVAGVLPDVGSILESMLTKELSDKITAIGEFDPNDIVAQIVKEEEARKDAVGAVATTVLTVQTQLNGNIASVQAQAKSIDGLSAQYTVKTDVNGYVAGYGLATTIVEGIPQSDFTILADRFAVVQPGVQKRVPFVVTSKNGVAQIGIDGNLLVNGSVTADSILANAITGDKIKAGSLSANVFESGVGSGNLLYNASLTATYETGGLILPDGYIGGTDFYINPFTFSINGAGDAWRPVGVNVISVNQRGVAPNDNQYVLSPAVSIVQGAYYEMSIYTGAHRCHISIAIGWVDVNGAWAGFTHGGWINAEEAYGGTTLSGYKRLFILGQAPAGAVAGRLITYKNGTLYGGDSWMFLCMPYIGVANGANQTLPSPWSPPGIGTQIHGGAIKTSTITADRLAVSDLSAISANLGRITAGDLYSTTIHGGSGYPTSNYAWPNNGGNGFHLSSSGLLLGNAHNGRYFQATANGDLYAPGMSIINGKLTINELKVINTDQLEDNSVTEIETAVSASGAEVVVNVSAGNVSRNGTTPIVFMMHSANPTRRLTVYKDGKSIFSSESIVSVFYAPPGRYVCRVSHAGEMTGRQTSLVAIKVKR</sequence>
<protein>
    <submittedName>
        <fullName evidence="5">Putative phage tail protein</fullName>
    </submittedName>
</protein>
<feature type="domain" description="Tip attachment protein J central straight fiber" evidence="2">
    <location>
        <begin position="980"/>
        <end position="1084"/>
    </location>
</feature>
<dbReference type="PANTHER" id="PTHR36251:SF2">
    <property type="entry name" value="GIFSY-2 PROPHAGE HOST SPECIFICITY PROTEIN J, PHAGE LAMBDA"/>
    <property type="match status" value="1"/>
</dbReference>
<dbReference type="Pfam" id="PF24801">
    <property type="entry name" value="FNIII-A_GpJ"/>
    <property type="match status" value="1"/>
</dbReference>
<dbReference type="InterPro" id="IPR003961">
    <property type="entry name" value="FN3_dom"/>
</dbReference>
<organism evidence="5 6">
    <name type="scientific">Solimicrobium silvestre</name>
    <dbReference type="NCBI Taxonomy" id="2099400"/>
    <lineage>
        <taxon>Bacteria</taxon>
        <taxon>Pseudomonadati</taxon>
        <taxon>Pseudomonadota</taxon>
        <taxon>Betaproteobacteria</taxon>
        <taxon>Burkholderiales</taxon>
        <taxon>Oxalobacteraceae</taxon>
        <taxon>Solimicrobium</taxon>
    </lineage>
</organism>
<keyword evidence="6" id="KW-1185">Reference proteome</keyword>
<dbReference type="EMBL" id="PUGF01000009">
    <property type="protein sequence ID" value="PRC93101.1"/>
    <property type="molecule type" value="Genomic_DNA"/>
</dbReference>
<evidence type="ECO:0000259" key="4">
    <source>
        <dbReference type="Pfam" id="PF24801"/>
    </source>
</evidence>
<proteinExistence type="predicted"/>
<evidence type="ECO:0000313" key="5">
    <source>
        <dbReference type="EMBL" id="PRC93101.1"/>
    </source>
</evidence>
<feature type="region of interest" description="Disordered" evidence="1">
    <location>
        <begin position="1"/>
        <end position="21"/>
    </location>
</feature>
<feature type="domain" description="Tip attachment protein J HDII-ins2" evidence="4">
    <location>
        <begin position="91"/>
        <end position="217"/>
    </location>
</feature>
<dbReference type="InterPro" id="IPR015406">
    <property type="entry name" value="GpJ_CSF"/>
</dbReference>
<feature type="compositionally biased region" description="Gly residues" evidence="1">
    <location>
        <begin position="1"/>
        <end position="17"/>
    </location>
</feature>
<accession>A0A2S9GZE6</accession>
<gene>
    <name evidence="5" type="ORF">S2091_2187</name>
</gene>
<evidence type="ECO:0000256" key="1">
    <source>
        <dbReference type="SAM" id="MobiDB-lite"/>
    </source>
</evidence>
<comment type="caution">
    <text evidence="5">The sequence shown here is derived from an EMBL/GenBank/DDBJ whole genome shotgun (WGS) entry which is preliminary data.</text>
</comment>
<dbReference type="InterPro" id="IPR053171">
    <property type="entry name" value="Viral_Tip_Attach_Protein"/>
</dbReference>
<dbReference type="RefSeq" id="WP_105531839.1">
    <property type="nucleotide sequence ID" value="NZ_PUGF01000009.1"/>
</dbReference>
<name>A0A2S9GZE6_9BURK</name>